<feature type="domain" description="Aspartate/glutamate/uridylate kinase" evidence="11">
    <location>
        <begin position="2"/>
        <end position="275"/>
    </location>
</feature>
<dbReference type="Gene3D" id="1.20.120.1320">
    <property type="entry name" value="Aspartokinase, catalytic domain"/>
    <property type="match status" value="1"/>
</dbReference>
<evidence type="ECO:0000259" key="11">
    <source>
        <dbReference type="Pfam" id="PF00696"/>
    </source>
</evidence>
<proteinExistence type="inferred from homology"/>
<dbReference type="PROSITE" id="PS00324">
    <property type="entry name" value="ASPARTOKINASE"/>
    <property type="match status" value="1"/>
</dbReference>
<name>A0A1G6KWG5_9BACT</name>
<keyword evidence="4 8" id="KW-0547">Nucleotide-binding</keyword>
<feature type="binding site" evidence="8">
    <location>
        <position position="229"/>
    </location>
    <ligand>
        <name>ATP</name>
        <dbReference type="ChEBI" id="CHEBI:30616"/>
    </ligand>
</feature>
<keyword evidence="14" id="KW-1185">Reference proteome</keyword>
<dbReference type="InterPro" id="IPR042199">
    <property type="entry name" value="AsparK_Bifunc_asparK/hSer_DH"/>
</dbReference>
<dbReference type="NCBIfam" id="TIGR00657">
    <property type="entry name" value="asp_kinases"/>
    <property type="match status" value="1"/>
</dbReference>
<feature type="binding site" evidence="8">
    <location>
        <position position="119"/>
    </location>
    <ligand>
        <name>substrate</name>
    </ligand>
</feature>
<feature type="binding site" evidence="8">
    <location>
        <begin position="5"/>
        <end position="8"/>
    </location>
    <ligand>
        <name>ATP</name>
        <dbReference type="ChEBI" id="CHEBI:30616"/>
    </ligand>
</feature>
<dbReference type="STRING" id="1640674.SAMN05216323_10279"/>
<feature type="domain" description="Aspartokinase ACT" evidence="12">
    <location>
        <begin position="377"/>
        <end position="432"/>
    </location>
</feature>
<reference evidence="13 14" key="1">
    <citation type="submission" date="2016-09" db="EMBL/GenBank/DDBJ databases">
        <authorList>
            <person name="Capua I."/>
            <person name="De Benedictis P."/>
            <person name="Joannis T."/>
            <person name="Lombin L.H."/>
            <person name="Cattoli G."/>
        </authorList>
    </citation>
    <scope>NUCLEOTIDE SEQUENCE [LARGE SCALE GENOMIC DNA]</scope>
    <source>
        <strain evidence="13 14">A7P-90m</strain>
    </source>
</reference>
<dbReference type="UniPathway" id="UPA00051">
    <property type="reaction ID" value="UER00462"/>
</dbReference>
<dbReference type="SUPFAM" id="SSF55021">
    <property type="entry name" value="ACT-like"/>
    <property type="match status" value="2"/>
</dbReference>
<evidence type="ECO:0000256" key="7">
    <source>
        <dbReference type="ARBA" id="ARBA00047872"/>
    </source>
</evidence>
<evidence type="ECO:0000256" key="5">
    <source>
        <dbReference type="ARBA" id="ARBA00022777"/>
    </source>
</evidence>
<evidence type="ECO:0000256" key="6">
    <source>
        <dbReference type="ARBA" id="ARBA00022840"/>
    </source>
</evidence>
<dbReference type="UniPathway" id="UPA00034">
    <property type="reaction ID" value="UER00015"/>
</dbReference>
<protein>
    <recommendedName>
        <fullName evidence="9">Aspartokinase</fullName>
        <ecNumber evidence="9">2.7.2.4</ecNumber>
    </recommendedName>
</protein>
<organism evidence="13 14">
    <name type="scientific">Williamwhitmania taraxaci</name>
    <dbReference type="NCBI Taxonomy" id="1640674"/>
    <lineage>
        <taxon>Bacteria</taxon>
        <taxon>Pseudomonadati</taxon>
        <taxon>Bacteroidota</taxon>
        <taxon>Bacteroidia</taxon>
        <taxon>Bacteroidales</taxon>
        <taxon>Williamwhitmaniaceae</taxon>
        <taxon>Williamwhitmania</taxon>
    </lineage>
</organism>
<dbReference type="EMBL" id="FMYP01000027">
    <property type="protein sequence ID" value="SDC34736.1"/>
    <property type="molecule type" value="Genomic_DNA"/>
</dbReference>
<comment type="catalytic activity">
    <reaction evidence="7 9">
        <text>L-aspartate + ATP = 4-phospho-L-aspartate + ADP</text>
        <dbReference type="Rhea" id="RHEA:23776"/>
        <dbReference type="ChEBI" id="CHEBI:29991"/>
        <dbReference type="ChEBI" id="CHEBI:30616"/>
        <dbReference type="ChEBI" id="CHEBI:57535"/>
        <dbReference type="ChEBI" id="CHEBI:456216"/>
        <dbReference type="EC" id="2.7.2.4"/>
    </reaction>
</comment>
<dbReference type="EC" id="2.7.2.4" evidence="9"/>
<dbReference type="SUPFAM" id="SSF53633">
    <property type="entry name" value="Carbamate kinase-like"/>
    <property type="match status" value="1"/>
</dbReference>
<dbReference type="Gene3D" id="3.30.70.260">
    <property type="match status" value="2"/>
</dbReference>
<evidence type="ECO:0000256" key="1">
    <source>
        <dbReference type="ARBA" id="ARBA00004766"/>
    </source>
</evidence>
<dbReference type="OrthoDB" id="9799110at2"/>
<keyword evidence="6 8" id="KW-0067">ATP-binding</keyword>
<dbReference type="AlphaFoldDB" id="A0A1G6KWG5"/>
<gene>
    <name evidence="13" type="ORF">SAMN05216323_10279</name>
</gene>
<evidence type="ECO:0000256" key="4">
    <source>
        <dbReference type="ARBA" id="ARBA00022741"/>
    </source>
</evidence>
<feature type="binding site" evidence="8">
    <location>
        <position position="41"/>
    </location>
    <ligand>
        <name>substrate</name>
    </ligand>
</feature>
<dbReference type="RefSeq" id="WP_092437951.1">
    <property type="nucleotide sequence ID" value="NZ_FMYP01000027.1"/>
</dbReference>
<dbReference type="PIRSF" id="PIRSF000726">
    <property type="entry name" value="Asp_kin"/>
    <property type="match status" value="1"/>
</dbReference>
<comment type="pathway">
    <text evidence="10">Amino-acid biosynthesis; L-threonine biosynthesis; L-threonine from L-aspartate: step 1/5.</text>
</comment>
<dbReference type="Proteomes" id="UP000199452">
    <property type="component" value="Unassembled WGS sequence"/>
</dbReference>
<dbReference type="Pfam" id="PF22468">
    <property type="entry name" value="ACT_9"/>
    <property type="match status" value="1"/>
</dbReference>
<dbReference type="GO" id="GO:0004072">
    <property type="term" value="F:aspartate kinase activity"/>
    <property type="evidence" value="ECO:0007669"/>
    <property type="project" value="UniProtKB-EC"/>
</dbReference>
<evidence type="ECO:0000256" key="2">
    <source>
        <dbReference type="ARBA" id="ARBA00010122"/>
    </source>
</evidence>
<comment type="pathway">
    <text evidence="10">Amino-acid biosynthesis; L-methionine biosynthesis via de novo pathway; L-homoserine from L-aspartate: step 1/3.</text>
</comment>
<evidence type="ECO:0000256" key="3">
    <source>
        <dbReference type="ARBA" id="ARBA00022679"/>
    </source>
</evidence>
<evidence type="ECO:0000256" key="8">
    <source>
        <dbReference type="PIRSR" id="PIRSR000726-1"/>
    </source>
</evidence>
<evidence type="ECO:0000259" key="12">
    <source>
        <dbReference type="Pfam" id="PF22468"/>
    </source>
</evidence>
<dbReference type="GO" id="GO:0005829">
    <property type="term" value="C:cytosol"/>
    <property type="evidence" value="ECO:0007669"/>
    <property type="project" value="TreeGrafter"/>
</dbReference>
<dbReference type="InterPro" id="IPR018042">
    <property type="entry name" value="Aspartate_kinase_CS"/>
</dbReference>
<dbReference type="Gene3D" id="3.40.1160.10">
    <property type="entry name" value="Acetylglutamate kinase-like"/>
    <property type="match status" value="1"/>
</dbReference>
<dbReference type="PANTHER" id="PTHR21499:SF59">
    <property type="entry name" value="ASPARTOKINASE"/>
    <property type="match status" value="1"/>
</dbReference>
<accession>A0A1G6KWG5</accession>
<dbReference type="GO" id="GO:0009089">
    <property type="term" value="P:lysine biosynthetic process via diaminopimelate"/>
    <property type="evidence" value="ECO:0007669"/>
    <property type="project" value="UniProtKB-UniPathway"/>
</dbReference>
<dbReference type="InterPro" id="IPR036393">
    <property type="entry name" value="AceGlu_kinase-like_sf"/>
</dbReference>
<evidence type="ECO:0000313" key="13">
    <source>
        <dbReference type="EMBL" id="SDC34736.1"/>
    </source>
</evidence>
<dbReference type="InterPro" id="IPR045865">
    <property type="entry name" value="ACT-like_dom_sf"/>
</dbReference>
<evidence type="ECO:0000313" key="14">
    <source>
        <dbReference type="Proteomes" id="UP000199452"/>
    </source>
</evidence>
<feature type="binding site" evidence="8">
    <location>
        <begin position="218"/>
        <end position="219"/>
    </location>
    <ligand>
        <name>ATP</name>
        <dbReference type="ChEBI" id="CHEBI:30616"/>
    </ligand>
</feature>
<dbReference type="Pfam" id="PF00696">
    <property type="entry name" value="AA_kinase"/>
    <property type="match status" value="1"/>
</dbReference>
<keyword evidence="3 9" id="KW-0808">Transferase</keyword>
<comment type="pathway">
    <text evidence="1 10">Amino-acid biosynthesis; L-lysine biosynthesis via DAP pathway; (S)-tetrahydrodipicolinate from L-aspartate: step 1/4.</text>
</comment>
<dbReference type="InterPro" id="IPR005260">
    <property type="entry name" value="Asp_kin_monofn"/>
</dbReference>
<dbReference type="GO" id="GO:0009090">
    <property type="term" value="P:homoserine biosynthetic process"/>
    <property type="evidence" value="ECO:0007669"/>
    <property type="project" value="TreeGrafter"/>
</dbReference>
<comment type="similarity">
    <text evidence="2 9">Belongs to the aspartokinase family.</text>
</comment>
<dbReference type="UniPathway" id="UPA00050">
    <property type="reaction ID" value="UER00461"/>
</dbReference>
<dbReference type="InterPro" id="IPR001341">
    <property type="entry name" value="Asp_kinase"/>
</dbReference>
<sequence length="454" mass="49901">MRVLKFGGTSVGTAERIRTLITLIPSDKPVMVVLSAMAGTTNALVEIANIAAGGKGSKATELVKRMRYNYSLVTQELYESAETRVKANGFTKGIFTEIENILTLSVGVKEERQLLAYGEILSTNLFYLLLQEQGIASTLLNAVDFMRIDKDGEPIMHRIAEKLNWEIQASASQGIFITQGFICRNADGEIDNLNRGGSDYTAAIIGNAIDAQEVQIWTDIDGFHNNDPRFVSNTRPIRQLSFDEAAELAYFGAKILHPATIHPCRIKNIPVLLKNTLEPSNPGTLINATYSAVNIKAVAAKDAITAIKIRSSRMLMAHGFLKKVFDIFDTYKTPVDMITTSEVAVSLTIDNAERLADIVRELEKFSTVEADMNQTIICIVGDFVAEKPGVAVQIFNALRDIPLRMISYGGSSHNISLLVRQEEKIATLQAIQLALNVTQPQPSESVEGYELQCN</sequence>
<dbReference type="CDD" id="cd04243">
    <property type="entry name" value="AAK_AK-HSDH-like"/>
    <property type="match status" value="1"/>
</dbReference>
<dbReference type="PANTHER" id="PTHR21499">
    <property type="entry name" value="ASPARTATE KINASE"/>
    <property type="match status" value="1"/>
</dbReference>
<keyword evidence="5 9" id="KW-0418">Kinase</keyword>
<dbReference type="InterPro" id="IPR054352">
    <property type="entry name" value="ACT_Aspartokinase"/>
</dbReference>
<dbReference type="InterPro" id="IPR001048">
    <property type="entry name" value="Asp/Glu/Uridylate_kinase"/>
</dbReference>
<keyword evidence="10" id="KW-0028">Amino-acid biosynthesis</keyword>
<dbReference type="CDD" id="cd04912">
    <property type="entry name" value="ACT_AKiii-LysC-EC-like_1"/>
    <property type="match status" value="1"/>
</dbReference>
<dbReference type="GO" id="GO:0009088">
    <property type="term" value="P:threonine biosynthetic process"/>
    <property type="evidence" value="ECO:0007669"/>
    <property type="project" value="UniProtKB-UniPathway"/>
</dbReference>
<evidence type="ECO:0000256" key="9">
    <source>
        <dbReference type="RuleBase" id="RU003448"/>
    </source>
</evidence>
<evidence type="ECO:0000256" key="10">
    <source>
        <dbReference type="RuleBase" id="RU004249"/>
    </source>
</evidence>
<dbReference type="GO" id="GO:0005524">
    <property type="term" value="F:ATP binding"/>
    <property type="evidence" value="ECO:0007669"/>
    <property type="project" value="UniProtKB-KW"/>
</dbReference>